<evidence type="ECO:0000313" key="2">
    <source>
        <dbReference type="Proteomes" id="UP000193884"/>
    </source>
</evidence>
<organism evidence="1 2">
    <name type="scientific">Bradyrhizobium canariense</name>
    <dbReference type="NCBI Taxonomy" id="255045"/>
    <lineage>
        <taxon>Bacteria</taxon>
        <taxon>Pseudomonadati</taxon>
        <taxon>Pseudomonadota</taxon>
        <taxon>Alphaproteobacteria</taxon>
        <taxon>Hyphomicrobiales</taxon>
        <taxon>Nitrobacteraceae</taxon>
        <taxon>Bradyrhizobium</taxon>
    </lineage>
</organism>
<keyword evidence="2" id="KW-1185">Reference proteome</keyword>
<sequence length="183" mass="20648">MRLTGLRPLLMHSGRLCDPLDPVVRDLARLTSKRLKTVADHQEIARVEWFGGLWLDGGIPCIPAEALEATFLSGARMQRRGPQAAAGLQVEGPARLFYDGPNDVDELWSHERFRLRVPVRVGTARTMRTRARFDTWNVEFTASFLPSLLSKSLIAEIFTVAGYARGLGDWRPKFGRFQAERLD</sequence>
<evidence type="ECO:0008006" key="3">
    <source>
        <dbReference type="Google" id="ProtNLM"/>
    </source>
</evidence>
<gene>
    <name evidence="1" type="ORF">BST63_27380</name>
</gene>
<proteinExistence type="predicted"/>
<evidence type="ECO:0000313" key="1">
    <source>
        <dbReference type="EMBL" id="OSJ24264.1"/>
    </source>
</evidence>
<accession>A0ABX3WX44</accession>
<dbReference type="Proteomes" id="UP000193884">
    <property type="component" value="Unassembled WGS sequence"/>
</dbReference>
<name>A0ABX3WX44_9BRAD</name>
<dbReference type="EMBL" id="NAFK01000172">
    <property type="protein sequence ID" value="OSJ24264.1"/>
    <property type="molecule type" value="Genomic_DNA"/>
</dbReference>
<protein>
    <recommendedName>
        <fullName evidence="3">DUF4166 domain-containing protein</fullName>
    </recommendedName>
</protein>
<reference evidence="1 2" key="1">
    <citation type="submission" date="2017-03" db="EMBL/GenBank/DDBJ databases">
        <title>Whole genome sequences of fourteen strains of Bradyrhizobium canariense and one strain of Bradyrhizobium japonicum isolated from Lupinus (Papilionoideae: Genisteae) species in Algeria.</title>
        <authorList>
            <person name="Crovadore J."/>
            <person name="Chekireb D."/>
            <person name="Brachmann A."/>
            <person name="Chablais R."/>
            <person name="Cochard B."/>
            <person name="Lefort F."/>
        </authorList>
    </citation>
    <scope>NUCLEOTIDE SEQUENCE [LARGE SCALE GENOMIC DNA]</scope>
    <source>
        <strain evidence="1 2">UBMAN05</strain>
    </source>
</reference>
<comment type="caution">
    <text evidence="1">The sequence shown here is derived from an EMBL/GenBank/DDBJ whole genome shotgun (WGS) entry which is preliminary data.</text>
</comment>